<gene>
    <name evidence="10" type="ORF">PARMNEM_LOCUS2332</name>
</gene>
<dbReference type="InterPro" id="IPR027417">
    <property type="entry name" value="P-loop_NTPase"/>
</dbReference>
<reference evidence="10 11" key="1">
    <citation type="submission" date="2023-11" db="EMBL/GenBank/DDBJ databases">
        <authorList>
            <person name="Hedman E."/>
            <person name="Englund M."/>
            <person name="Stromberg M."/>
            <person name="Nyberg Akerstrom W."/>
            <person name="Nylinder S."/>
            <person name="Jareborg N."/>
            <person name="Kallberg Y."/>
            <person name="Kronander E."/>
        </authorList>
    </citation>
    <scope>NUCLEOTIDE SEQUENCE [LARGE SCALE GENOMIC DNA]</scope>
</reference>
<comment type="subcellular location">
    <subcellularLocation>
        <location evidence="1">Mitochondrion</location>
    </subcellularLocation>
</comment>
<keyword evidence="4" id="KW-0809">Transit peptide</keyword>
<evidence type="ECO:0000256" key="1">
    <source>
        <dbReference type="ARBA" id="ARBA00004173"/>
    </source>
</evidence>
<dbReference type="Proteomes" id="UP001314205">
    <property type="component" value="Unassembled WGS sequence"/>
</dbReference>
<evidence type="ECO:0000313" key="10">
    <source>
        <dbReference type="EMBL" id="CAK1580548.1"/>
    </source>
</evidence>
<dbReference type="PANTHER" id="PTHR21610">
    <property type="entry name" value="VON WILLEBRAND FACTOR A DOMAIN-CONTAINING PROTEIN 8"/>
    <property type="match status" value="1"/>
</dbReference>
<evidence type="ECO:0000256" key="5">
    <source>
        <dbReference type="ARBA" id="ARBA00023128"/>
    </source>
</evidence>
<evidence type="ECO:0000256" key="4">
    <source>
        <dbReference type="ARBA" id="ARBA00022946"/>
    </source>
</evidence>
<dbReference type="SMART" id="SM00327">
    <property type="entry name" value="VWA"/>
    <property type="match status" value="1"/>
</dbReference>
<evidence type="ECO:0000256" key="2">
    <source>
        <dbReference type="ARBA" id="ARBA00022741"/>
    </source>
</evidence>
<proteinExistence type="predicted"/>
<evidence type="ECO:0000259" key="9">
    <source>
        <dbReference type="PROSITE" id="PS50234"/>
    </source>
</evidence>
<keyword evidence="5" id="KW-0496">Mitochondrion</keyword>
<evidence type="ECO:0000256" key="7">
    <source>
        <dbReference type="ARBA" id="ARBA00070377"/>
    </source>
</evidence>
<dbReference type="EMBL" id="CAVLGL010000013">
    <property type="protein sequence ID" value="CAK1580548.1"/>
    <property type="molecule type" value="Genomic_DNA"/>
</dbReference>
<keyword evidence="11" id="KW-1185">Reference proteome</keyword>
<protein>
    <recommendedName>
        <fullName evidence="7">von Willebrand factor A domain-containing protein 8</fullName>
    </recommendedName>
</protein>
<keyword evidence="2" id="KW-0547">Nucleotide-binding</keyword>
<keyword evidence="3" id="KW-0067">ATP-binding</keyword>
<evidence type="ECO:0000256" key="8">
    <source>
        <dbReference type="SAM" id="MobiDB-lite"/>
    </source>
</evidence>
<feature type="domain" description="VWFA" evidence="9">
    <location>
        <begin position="1200"/>
        <end position="1382"/>
    </location>
</feature>
<feature type="region of interest" description="Disordered" evidence="8">
    <location>
        <begin position="1027"/>
        <end position="1093"/>
    </location>
</feature>
<evidence type="ECO:0000313" key="11">
    <source>
        <dbReference type="Proteomes" id="UP001314205"/>
    </source>
</evidence>
<dbReference type="InterPro" id="IPR011704">
    <property type="entry name" value="ATPase_dyneun-rel_AAA"/>
</dbReference>
<dbReference type="Gene3D" id="3.40.50.410">
    <property type="entry name" value="von Willebrand factor, type A domain"/>
    <property type="match status" value="1"/>
</dbReference>
<dbReference type="GO" id="GO:0005524">
    <property type="term" value="F:ATP binding"/>
    <property type="evidence" value="ECO:0007669"/>
    <property type="project" value="UniProtKB-KW"/>
</dbReference>
<comment type="function">
    <text evidence="6">Exhibits ATPase activity in vitro.</text>
</comment>
<dbReference type="GO" id="GO:0032991">
    <property type="term" value="C:protein-containing complex"/>
    <property type="evidence" value="ECO:0007669"/>
    <property type="project" value="UniProtKB-ARBA"/>
</dbReference>
<dbReference type="FunFam" id="3.40.50.300:FF:000663">
    <property type="entry name" value="von Willebrand factor A domain containing 8"/>
    <property type="match status" value="1"/>
</dbReference>
<dbReference type="SUPFAM" id="SSF53300">
    <property type="entry name" value="vWA-like"/>
    <property type="match status" value="1"/>
</dbReference>
<dbReference type="PANTHER" id="PTHR21610:SF9">
    <property type="entry name" value="VON WILLEBRAND FACTOR A DOMAIN-CONTAINING PROTEIN 8"/>
    <property type="match status" value="1"/>
</dbReference>
<dbReference type="InterPro" id="IPR036465">
    <property type="entry name" value="vWFA_dom_sf"/>
</dbReference>
<evidence type="ECO:0000256" key="3">
    <source>
        <dbReference type="ARBA" id="ARBA00022840"/>
    </source>
</evidence>
<comment type="caution">
    <text evidence="10">The sequence shown here is derived from an EMBL/GenBank/DDBJ whole genome shotgun (WGS) entry which is preliminary data.</text>
</comment>
<feature type="compositionally biased region" description="Gly residues" evidence="8">
    <location>
        <begin position="1054"/>
        <end position="1072"/>
    </location>
</feature>
<dbReference type="InterPro" id="IPR002035">
    <property type="entry name" value="VWF_A"/>
</dbReference>
<name>A0AAV1KD56_9NEOP</name>
<dbReference type="PROSITE" id="PS50234">
    <property type="entry name" value="VWFA"/>
    <property type="match status" value="1"/>
</dbReference>
<feature type="compositionally biased region" description="Basic and acidic residues" evidence="8">
    <location>
        <begin position="1039"/>
        <end position="1048"/>
    </location>
</feature>
<organism evidence="10 11">
    <name type="scientific">Parnassius mnemosyne</name>
    <name type="common">clouded apollo</name>
    <dbReference type="NCBI Taxonomy" id="213953"/>
    <lineage>
        <taxon>Eukaryota</taxon>
        <taxon>Metazoa</taxon>
        <taxon>Ecdysozoa</taxon>
        <taxon>Arthropoda</taxon>
        <taxon>Hexapoda</taxon>
        <taxon>Insecta</taxon>
        <taxon>Pterygota</taxon>
        <taxon>Neoptera</taxon>
        <taxon>Endopterygota</taxon>
        <taxon>Lepidoptera</taxon>
        <taxon>Glossata</taxon>
        <taxon>Ditrysia</taxon>
        <taxon>Papilionoidea</taxon>
        <taxon>Papilionidae</taxon>
        <taxon>Parnassiinae</taxon>
        <taxon>Parnassini</taxon>
        <taxon>Parnassius</taxon>
        <taxon>Driopa</taxon>
    </lineage>
</organism>
<accession>A0AAV1KD56</accession>
<dbReference type="GO" id="GO:0005739">
    <property type="term" value="C:mitochondrion"/>
    <property type="evidence" value="ECO:0007669"/>
    <property type="project" value="UniProtKB-SubCell"/>
</dbReference>
<evidence type="ECO:0000256" key="6">
    <source>
        <dbReference type="ARBA" id="ARBA00055988"/>
    </source>
</evidence>
<dbReference type="FunFam" id="3.40.50.300:FF:000587">
    <property type="entry name" value="von Willebrand factor A domain containing 8"/>
    <property type="match status" value="1"/>
</dbReference>
<feature type="compositionally biased region" description="Basic and acidic residues" evidence="8">
    <location>
        <begin position="1075"/>
        <end position="1093"/>
    </location>
</feature>
<dbReference type="GO" id="GO:0016887">
    <property type="term" value="F:ATP hydrolysis activity"/>
    <property type="evidence" value="ECO:0007669"/>
    <property type="project" value="InterPro"/>
</dbReference>
<dbReference type="Pfam" id="PF07728">
    <property type="entry name" value="AAA_5"/>
    <property type="match status" value="3"/>
</dbReference>
<dbReference type="Gene3D" id="3.40.50.300">
    <property type="entry name" value="P-loop containing nucleotide triphosphate hydrolases"/>
    <property type="match status" value="3"/>
</dbReference>
<dbReference type="SUPFAM" id="SSF52540">
    <property type="entry name" value="P-loop containing nucleoside triphosphate hydrolases"/>
    <property type="match status" value="3"/>
</dbReference>
<dbReference type="InterPro" id="IPR039891">
    <property type="entry name" value="VWA8"/>
</dbReference>
<sequence length="1393" mass="156819">MYNPASTVRRIDVLIRILGGRKKFLSVNYVRAYSSEGKVTIGDVTKEIIKPKKVEYVPRKYISLEGSDLKYLSQSTLRNLRWMMQKDSLGQDMFLLGRPGPSRRNVALQYLELTQRELEYVALSRDTTEADLKQRREIQNSTAKYFDQSAVRAAIEGRVLVIDGIEKAERNVLPVLNNLLENREMHLEDGRFLVPAARYDKLIQEHGAEEVSKWRLVRVDENFRVIALGLPVPRYQGQPLDPPLRSRFQARDVTTIGFGEHMNTLRQEAPQVDPVKLEKLLSAAYALISPELQQISLPDFPIDSLQAAALILEKNPSIPIHKLLYLLYPYNTFLTKDHVKNVHGVLHNLNIETKSKWSISRQNVEFRENKALVTMEINGNKSQFSVPCGESEYRREEKGFVKTSYQNELLNELLLSHSVGDFCVIGPKGCGKSLLVSQLASLVHYTIEPIVLYQDMTARDLVQQRTTLDNGDTVWRNSALVEAALKGHMAVLDGLHRIHSSTLAVLHSLVHNRALQLHDGTRLLRHDRYDELLSMGISQQELDESGVKRIHPAFRIVALAEPPTFDRGQHWLTPEILSLFIFHEMRNLSKEEEIFIIKSLYGELSPPLLSIIDLADELRKSEDNTLKSLSSSLSTRQLLRIAKRMAKYPTDSAYETVQRTFLAKFLPNLARRALDSASQKIGIEPPSRFGLFGRGEGKMVCHVRNGILTIGNTSAEVYKTEALTKVPDILFYDVPQHIKLLEWLLQDLQLGNHLLLVGNQGVGKNKIADRLLQLLNRPREYIQLHRDTTVQSLTVQPTVKDGIVIYEDSPLVKAVKHGHVLVVDEADKAPTNVTCILKTLMENGEMILSDGRRIVPKDMMNISGGNPASFIPVHDDFRMIVLANRPGFPFLGNDFFASLGDLLSCHAVDNPSIESELELLRSYGPDVQEDVMKKLVQAFAALRNMADQGQLTYPYSTRELVNIVKHLQKYPEEDLATAIGNVFDFDRYSKDMADTLLEVLYSSGLPTEGVLQGRSKDAMKRLQMTIERKSGLDVSSPKHGKEDPDNKPHVGGNTWAGGTGGRDTAGLGGKGGPYRLDKGHDVHQLSDEEKNDIPEHVKEAARAMNRKAFEERLKEIKMSEYDAKLYGQFLRAVQPQIAALRGVLAELQAKKKERQWSRHQTSGELDDSKIIEGITGERAIYRRRIDQEPPPGSPPDKPKRLRLVLDVSGSMYRFNSYDGRLERSMEAVVLITEALKGYESRIRYDIYAHSGEDSALELVRVDRPPENEKQRLQIIGTMQAHSQFCWSGDNTLPAAKQAISSLASEDADEAIVIILSDANLRRYGIAPESLGTILTSDHRVQAHVIFIGSLGDEANTLLRRLPAGRAHVCMDVATLPHILQQIFASSLLQTDNN</sequence>